<proteinExistence type="inferred from homology"/>
<gene>
    <name evidence="8" type="ORF">RCO7_00561</name>
</gene>
<dbReference type="FunFam" id="3.20.20.100:FF:000002">
    <property type="entry name" value="2,5-diketo-D-gluconic acid reductase A"/>
    <property type="match status" value="1"/>
</dbReference>
<accession>A0A1E1KMN0</accession>
<dbReference type="InterPro" id="IPR018170">
    <property type="entry name" value="Aldo/ket_reductase_CS"/>
</dbReference>
<feature type="site" description="Lowers pKa of active site Tyr" evidence="6">
    <location>
        <position position="83"/>
    </location>
</feature>
<evidence type="ECO:0000256" key="5">
    <source>
        <dbReference type="PIRSR" id="PIRSR000097-2"/>
    </source>
</evidence>
<sequence>MAQIPTLKLNNGVEMPALGFGTYAKEEISGETHAAVLAALNAGYRHLDCAWYYLNEDEVGTALREWLGQNPEFQRQDIFITTKVWPHLVEPEDVEWSLNNSLAMLGTDYVDAFLIHWPFAAEKTEDRKVKLGADGKYILKRELTENPKPIWRAMEKAYKAGKARAIGVSNWKISGLEELLSYAEIKPTINQVEIHPFLPSNDLIAYCTSHDILPVAYSPLGSQHQVHSTGEKVTTNKELMELADAKSVTLAQILIAWGLKRGYAVLPKSSDAKRIKSNFQLIELSEEDMAVVNKVAEGRHTRFVNLKDVFGYDLWPEERS</sequence>
<dbReference type="AlphaFoldDB" id="A0A1E1KMN0"/>
<keyword evidence="9" id="KW-1185">Reference proteome</keyword>
<evidence type="ECO:0000313" key="9">
    <source>
        <dbReference type="Proteomes" id="UP000178129"/>
    </source>
</evidence>
<reference evidence="9" key="1">
    <citation type="submission" date="2016-03" db="EMBL/GenBank/DDBJ databases">
        <authorList>
            <person name="Ploux O."/>
        </authorList>
    </citation>
    <scope>NUCLEOTIDE SEQUENCE [LARGE SCALE GENOMIC DNA]</scope>
    <source>
        <strain evidence="9">UK7</strain>
    </source>
</reference>
<dbReference type="PROSITE" id="PS00063">
    <property type="entry name" value="ALDOKETO_REDUCTASE_3"/>
    <property type="match status" value="1"/>
</dbReference>
<dbReference type="PANTHER" id="PTHR43827">
    <property type="entry name" value="2,5-DIKETO-D-GLUCONIC ACID REDUCTASE"/>
    <property type="match status" value="1"/>
</dbReference>
<keyword evidence="3" id="KW-0560">Oxidoreductase</keyword>
<dbReference type="PANTHER" id="PTHR43827:SF3">
    <property type="entry name" value="NADP-DEPENDENT OXIDOREDUCTASE DOMAIN-CONTAINING PROTEIN"/>
    <property type="match status" value="1"/>
</dbReference>
<feature type="binding site" evidence="5">
    <location>
        <position position="116"/>
    </location>
    <ligand>
        <name>substrate</name>
    </ligand>
</feature>
<evidence type="ECO:0000313" key="8">
    <source>
        <dbReference type="EMBL" id="CZS99276.1"/>
    </source>
</evidence>
<dbReference type="PRINTS" id="PR00069">
    <property type="entry name" value="ALDKETRDTASE"/>
</dbReference>
<name>A0A1E1KMN0_9HELO</name>
<dbReference type="InterPro" id="IPR020471">
    <property type="entry name" value="AKR"/>
</dbReference>
<evidence type="ECO:0000256" key="2">
    <source>
        <dbReference type="ARBA" id="ARBA00022857"/>
    </source>
</evidence>
<evidence type="ECO:0000259" key="7">
    <source>
        <dbReference type="Pfam" id="PF00248"/>
    </source>
</evidence>
<feature type="domain" description="NADP-dependent oxidoreductase" evidence="7">
    <location>
        <begin position="18"/>
        <end position="296"/>
    </location>
</feature>
<dbReference type="InterPro" id="IPR036812">
    <property type="entry name" value="NAD(P)_OxRdtase_dom_sf"/>
</dbReference>
<evidence type="ECO:0000256" key="6">
    <source>
        <dbReference type="PIRSR" id="PIRSR000097-3"/>
    </source>
</evidence>
<protein>
    <submittedName>
        <fullName evidence="8">Probable alcohol dehydrogenase</fullName>
    </submittedName>
</protein>
<dbReference type="Proteomes" id="UP000178129">
    <property type="component" value="Unassembled WGS sequence"/>
</dbReference>
<dbReference type="InParanoid" id="A0A1E1KMN0"/>
<feature type="active site" description="Proton donor" evidence="4">
    <location>
        <position position="53"/>
    </location>
</feature>
<dbReference type="PIRSF" id="PIRSF000097">
    <property type="entry name" value="AKR"/>
    <property type="match status" value="1"/>
</dbReference>
<dbReference type="SUPFAM" id="SSF51430">
    <property type="entry name" value="NAD(P)-linked oxidoreductase"/>
    <property type="match status" value="1"/>
</dbReference>
<comment type="similarity">
    <text evidence="1">Belongs to the aldo/keto reductase family.</text>
</comment>
<evidence type="ECO:0000256" key="1">
    <source>
        <dbReference type="ARBA" id="ARBA00007905"/>
    </source>
</evidence>
<comment type="caution">
    <text evidence="8">The sequence shown here is derived from an EMBL/GenBank/DDBJ whole genome shotgun (WGS) entry which is preliminary data.</text>
</comment>
<dbReference type="PROSITE" id="PS00798">
    <property type="entry name" value="ALDOKETO_REDUCTASE_1"/>
    <property type="match status" value="1"/>
</dbReference>
<dbReference type="EMBL" id="FJUW01000016">
    <property type="protein sequence ID" value="CZS99276.1"/>
    <property type="molecule type" value="Genomic_DNA"/>
</dbReference>
<keyword evidence="2" id="KW-0521">NADP</keyword>
<dbReference type="Pfam" id="PF00248">
    <property type="entry name" value="Aldo_ket_red"/>
    <property type="match status" value="1"/>
</dbReference>
<dbReference type="STRING" id="914237.A0A1E1KMN0"/>
<dbReference type="InterPro" id="IPR023210">
    <property type="entry name" value="NADP_OxRdtase_dom"/>
</dbReference>
<organism evidence="8 9">
    <name type="scientific">Rhynchosporium graminicola</name>
    <dbReference type="NCBI Taxonomy" id="2792576"/>
    <lineage>
        <taxon>Eukaryota</taxon>
        <taxon>Fungi</taxon>
        <taxon>Dikarya</taxon>
        <taxon>Ascomycota</taxon>
        <taxon>Pezizomycotina</taxon>
        <taxon>Leotiomycetes</taxon>
        <taxon>Helotiales</taxon>
        <taxon>Ploettnerulaceae</taxon>
        <taxon>Rhynchosporium</taxon>
    </lineage>
</organism>
<dbReference type="Gene3D" id="3.20.20.100">
    <property type="entry name" value="NADP-dependent oxidoreductase domain"/>
    <property type="match status" value="1"/>
</dbReference>
<dbReference type="GO" id="GO:0016616">
    <property type="term" value="F:oxidoreductase activity, acting on the CH-OH group of donors, NAD or NADP as acceptor"/>
    <property type="evidence" value="ECO:0007669"/>
    <property type="project" value="UniProtKB-ARBA"/>
</dbReference>
<evidence type="ECO:0000256" key="4">
    <source>
        <dbReference type="PIRSR" id="PIRSR000097-1"/>
    </source>
</evidence>
<evidence type="ECO:0000256" key="3">
    <source>
        <dbReference type="ARBA" id="ARBA00023002"/>
    </source>
</evidence>